<evidence type="ECO:0000313" key="2">
    <source>
        <dbReference type="Proteomes" id="UP000076858"/>
    </source>
</evidence>
<dbReference type="EMBL" id="LRGB01002993">
    <property type="protein sequence ID" value="KZS05153.1"/>
    <property type="molecule type" value="Genomic_DNA"/>
</dbReference>
<evidence type="ECO:0000313" key="1">
    <source>
        <dbReference type="EMBL" id="KZS05153.1"/>
    </source>
</evidence>
<comment type="caution">
    <text evidence="1">The sequence shown here is derived from an EMBL/GenBank/DDBJ whole genome shotgun (WGS) entry which is preliminary data.</text>
</comment>
<dbReference type="AlphaFoldDB" id="A0A164ML33"/>
<organism evidence="1 2">
    <name type="scientific">Daphnia magna</name>
    <dbReference type="NCBI Taxonomy" id="35525"/>
    <lineage>
        <taxon>Eukaryota</taxon>
        <taxon>Metazoa</taxon>
        <taxon>Ecdysozoa</taxon>
        <taxon>Arthropoda</taxon>
        <taxon>Crustacea</taxon>
        <taxon>Branchiopoda</taxon>
        <taxon>Diplostraca</taxon>
        <taxon>Cladocera</taxon>
        <taxon>Anomopoda</taxon>
        <taxon>Daphniidae</taxon>
        <taxon>Daphnia</taxon>
    </lineage>
</organism>
<name>A0A164ML33_9CRUS</name>
<keyword evidence="2" id="KW-1185">Reference proteome</keyword>
<protein>
    <submittedName>
        <fullName evidence="1">Uncharacterized protein</fullName>
    </submittedName>
</protein>
<gene>
    <name evidence="1" type="ORF">APZ42_031724</name>
</gene>
<reference evidence="1 2" key="1">
    <citation type="submission" date="2016-03" db="EMBL/GenBank/DDBJ databases">
        <title>EvidentialGene: Evidence-directed Construction of Genes on Genomes.</title>
        <authorList>
            <person name="Gilbert D.G."/>
            <person name="Choi J.-H."/>
            <person name="Mockaitis K."/>
            <person name="Colbourne J."/>
            <person name="Pfrender M."/>
        </authorList>
    </citation>
    <scope>NUCLEOTIDE SEQUENCE [LARGE SCALE GENOMIC DNA]</scope>
    <source>
        <strain evidence="1 2">Xinb3</strain>
        <tissue evidence="1">Complete organism</tissue>
    </source>
</reference>
<sequence length="32" mass="3839">MFETAMKKFKTNGNDTKEMNRLATLADYFMYQ</sequence>
<dbReference type="Proteomes" id="UP000076858">
    <property type="component" value="Unassembled WGS sequence"/>
</dbReference>
<accession>A0A164ML33</accession>
<proteinExistence type="predicted"/>